<reference evidence="1 2" key="1">
    <citation type="submission" date="2016-10" db="EMBL/GenBank/DDBJ databases">
        <authorList>
            <person name="de Groot N.N."/>
        </authorList>
    </citation>
    <scope>NUCLEOTIDE SEQUENCE [LARGE SCALE GENOMIC DNA]</scope>
    <source>
        <strain evidence="1 2">DSM 18684</strain>
    </source>
</reference>
<dbReference type="Gene3D" id="3.40.50.2300">
    <property type="match status" value="2"/>
</dbReference>
<evidence type="ECO:0000313" key="1">
    <source>
        <dbReference type="EMBL" id="SFH16994.1"/>
    </source>
</evidence>
<dbReference type="EMBL" id="FOPP01000006">
    <property type="protein sequence ID" value="SFH16994.1"/>
    <property type="molecule type" value="Genomic_DNA"/>
</dbReference>
<protein>
    <submittedName>
        <fullName evidence="1">ABC-type branched-chain amino acid transport system, substrate-binding protein</fullName>
    </submittedName>
</protein>
<dbReference type="CDD" id="cd06268">
    <property type="entry name" value="PBP1_ABC_transporter_LIVBP-like"/>
    <property type="match status" value="1"/>
</dbReference>
<organism evidence="1 2">
    <name type="scientific">Pedobacter insulae</name>
    <dbReference type="NCBI Taxonomy" id="414048"/>
    <lineage>
        <taxon>Bacteria</taxon>
        <taxon>Pseudomonadati</taxon>
        <taxon>Bacteroidota</taxon>
        <taxon>Sphingobacteriia</taxon>
        <taxon>Sphingobacteriales</taxon>
        <taxon>Sphingobacteriaceae</taxon>
        <taxon>Pedobacter</taxon>
    </lineage>
</organism>
<dbReference type="SUPFAM" id="SSF53822">
    <property type="entry name" value="Periplasmic binding protein-like I"/>
    <property type="match status" value="1"/>
</dbReference>
<dbReference type="InterPro" id="IPR028082">
    <property type="entry name" value="Peripla_BP_I"/>
</dbReference>
<evidence type="ECO:0000313" key="2">
    <source>
        <dbReference type="Proteomes" id="UP000199666"/>
    </source>
</evidence>
<dbReference type="AlphaFoldDB" id="A0A1I2XU40"/>
<sequence length="421" mass="47657">MRYANVRLMPMDLKLRITDSRLKLLLFLVTIIAACSPKISTVTKPPVKTIPKENSTSSPAKPVQRFTEASISLLIPFKLNQINLETATKAQIDRTDMAIDFYQGVKMGIDSAASFGLNFKVNVYDTKDDNTQLISLTKKDDLMNSHLVIGPVFPEGVKNLTNFAIRNDLPIVSPLAASKPSDFSNPKLISIVSSIDQHGEKIAGYIGSKFQAANSIVVLINPKKTEDEEFATPIKTFFKQKYPALIVQEFTSAYAFETRMVKGKKYAVIVCSSDPGFVGPTIDKLAKIAKLRAQDYQFQLFGHPNWIKQNYNITQLQALNTVLSTSYMINYKDSNVISFIKKYRFNFNFEPSEYSFKGFDIGFYFGKLLAKHGKNYLDFMTKDKYKGLHNTFNFGYDPLYGYYNKDLMLLTYKNLTLSLIN</sequence>
<dbReference type="Proteomes" id="UP000199666">
    <property type="component" value="Unassembled WGS sequence"/>
</dbReference>
<gene>
    <name evidence="1" type="ORF">SAMN04489864_10642</name>
</gene>
<dbReference type="STRING" id="414048.SAMN04489864_10642"/>
<accession>A0A1I2XU40</accession>
<proteinExistence type="predicted"/>
<keyword evidence="2" id="KW-1185">Reference proteome</keyword>
<dbReference type="PROSITE" id="PS51257">
    <property type="entry name" value="PROKAR_LIPOPROTEIN"/>
    <property type="match status" value="1"/>
</dbReference>
<name>A0A1I2XU40_9SPHI</name>